<dbReference type="EMBL" id="JAJHUN010000005">
    <property type="protein sequence ID" value="KAJ4159458.1"/>
    <property type="molecule type" value="Genomic_DNA"/>
</dbReference>
<dbReference type="SUPFAM" id="SSF53335">
    <property type="entry name" value="S-adenosyl-L-methionine-dependent methyltransferases"/>
    <property type="match status" value="1"/>
</dbReference>
<evidence type="ECO:0008006" key="5">
    <source>
        <dbReference type="Google" id="ProtNLM"/>
    </source>
</evidence>
<comment type="caution">
    <text evidence="3">The sequence shown here is derived from an EMBL/GenBank/DDBJ whole genome shotgun (WGS) entry which is preliminary data.</text>
</comment>
<evidence type="ECO:0000256" key="2">
    <source>
        <dbReference type="SAM" id="MobiDB-lite"/>
    </source>
</evidence>
<dbReference type="PANTHER" id="PTHR43591">
    <property type="entry name" value="METHYLTRANSFERASE"/>
    <property type="match status" value="1"/>
</dbReference>
<dbReference type="GeneID" id="80895517"/>
<evidence type="ECO:0000313" key="3">
    <source>
        <dbReference type="EMBL" id="KAJ4159458.1"/>
    </source>
</evidence>
<dbReference type="Pfam" id="PF13489">
    <property type="entry name" value="Methyltransf_23"/>
    <property type="match status" value="1"/>
</dbReference>
<gene>
    <name evidence="3" type="ORF">LMH87_008358</name>
</gene>
<dbReference type="GO" id="GO:0008168">
    <property type="term" value="F:methyltransferase activity"/>
    <property type="evidence" value="ECO:0007669"/>
    <property type="project" value="TreeGrafter"/>
</dbReference>
<dbReference type="Gene3D" id="3.40.50.150">
    <property type="entry name" value="Vaccinia Virus protein VP39"/>
    <property type="match status" value="1"/>
</dbReference>
<dbReference type="CDD" id="cd02440">
    <property type="entry name" value="AdoMet_MTases"/>
    <property type="match status" value="1"/>
</dbReference>
<name>A0A9W8QLY4_AKAMU</name>
<dbReference type="RefSeq" id="XP_056057457.1">
    <property type="nucleotide sequence ID" value="XM_056197465.1"/>
</dbReference>
<accession>A0A9W8QLY4</accession>
<organism evidence="3 4">
    <name type="scientific">Akanthomyces muscarius</name>
    <name type="common">Entomopathogenic fungus</name>
    <name type="synonym">Lecanicillium muscarium</name>
    <dbReference type="NCBI Taxonomy" id="2231603"/>
    <lineage>
        <taxon>Eukaryota</taxon>
        <taxon>Fungi</taxon>
        <taxon>Dikarya</taxon>
        <taxon>Ascomycota</taxon>
        <taxon>Pezizomycotina</taxon>
        <taxon>Sordariomycetes</taxon>
        <taxon>Hypocreomycetidae</taxon>
        <taxon>Hypocreales</taxon>
        <taxon>Cordycipitaceae</taxon>
        <taxon>Akanthomyces</taxon>
    </lineage>
</organism>
<dbReference type="KEGG" id="amus:LMH87_008358"/>
<proteinExistence type="inferred from homology"/>
<sequence>MASANSASARKQSSSPVPLSYVGTEDEAKVGSVNADTELADTSTTSGGSALGDDASIASSTVTVEESVYSYTTLYGRTYQVSPATEYWGPNDETQSDGLDLAHEFITMLLGDRLFEAPIVEPPQAILDVGTGTGLWAINVADRFPETHIIGTDISAIQPCWVPPNCFFQIDDVQLDWTFGPSRFDLVHIRSLGGSVADWRRLYQQAYRSLQPGGWIEHFEFTTRLYSRVPHIRDDPDHIFHRWADTFNEAGERMGKTLRIGVKGVMRSMLRRVGYVSIIEKTRRVPVGGWGSDARDRDIGIYNLAFMVVSLEGFALFMLHSIMGWDYERVQVFVAEMRGAIMDTNLQPYYYVRNVYARKPTAP</sequence>
<dbReference type="AlphaFoldDB" id="A0A9W8QLY4"/>
<feature type="region of interest" description="Disordered" evidence="2">
    <location>
        <begin position="1"/>
        <end position="54"/>
    </location>
</feature>
<keyword evidence="4" id="KW-1185">Reference proteome</keyword>
<dbReference type="PANTHER" id="PTHR43591:SF10">
    <property type="entry name" value="ABC TRANSMEMBRANE TYPE-1 DOMAIN-CONTAINING PROTEIN-RELATED"/>
    <property type="match status" value="1"/>
</dbReference>
<comment type="similarity">
    <text evidence="1">Belongs to the methyltransferase superfamily. LaeA methyltransferase family.</text>
</comment>
<dbReference type="InterPro" id="IPR029063">
    <property type="entry name" value="SAM-dependent_MTases_sf"/>
</dbReference>
<evidence type="ECO:0000256" key="1">
    <source>
        <dbReference type="ARBA" id="ARBA00038158"/>
    </source>
</evidence>
<protein>
    <recommendedName>
        <fullName evidence="5">Methyltransferase</fullName>
    </recommendedName>
</protein>
<dbReference type="Proteomes" id="UP001144673">
    <property type="component" value="Unassembled WGS sequence"/>
</dbReference>
<reference evidence="3" key="1">
    <citation type="journal article" date="2023" name="Access Microbiol">
        <title>De-novo genome assembly for Akanthomyces muscarius, a biocontrol agent of insect agricultural pests.</title>
        <authorList>
            <person name="Erdos Z."/>
            <person name="Studholme D.J."/>
            <person name="Raymond B."/>
            <person name="Sharma M."/>
        </authorList>
    </citation>
    <scope>NUCLEOTIDE SEQUENCE</scope>
    <source>
        <strain evidence="3">Ve6</strain>
    </source>
</reference>
<evidence type="ECO:0000313" key="4">
    <source>
        <dbReference type="Proteomes" id="UP001144673"/>
    </source>
</evidence>
<feature type="compositionally biased region" description="Polar residues" evidence="2">
    <location>
        <begin position="1"/>
        <end position="17"/>
    </location>
</feature>